<dbReference type="Proteomes" id="UP001059596">
    <property type="component" value="Unassembled WGS sequence"/>
</dbReference>
<evidence type="ECO:0000256" key="2">
    <source>
        <dbReference type="ARBA" id="ARBA00022692"/>
    </source>
</evidence>
<sequence length="486" mass="53801">MDEEPHAHENLVAKAQRSGEKDPETDSTSSEESVSGNSSPEVPSVTTGTELPGDPPTSNHQSLGIYLLEPFILILLFAYNFSSTVLKNEVIYQSCTAAFGYPDSICRLLGTKNATNETKRIEEQVQPYAANVTLAMRIVECFIPAFCGLFAGAWADRYGRKPLLMCSFLGYGMQYLISAAIAYFAMLNHGLVSPWWMIAYELAIYVGLLLGSFGSGYAYEATDSYVVLSISAVSIFTALFLMILLLPESLPIRNRTVSTSSADTSVVALLKKLWSTCTKPREHRNRFILLTIMVVLFLTAFVSDGSNSVFYKFMRIKFHWTVKQFTEYESVSILVPAVAGSGGVLFLWSLRKCTNSAVLWLALASLLSHFSSSLMKGFALVSWQIYVAIGLGVFKSLVNPMCRTMITNLLPADERGKIFALLGVLQSLSPLVSSTLYVAIYTRTLDSEPGIFNVFSAFLYGIGIILLCIVWLKKTRNQVYYEPVFK</sequence>
<feature type="compositionally biased region" description="Low complexity" evidence="5">
    <location>
        <begin position="26"/>
        <end position="45"/>
    </location>
</feature>
<gene>
    <name evidence="7" type="ORF">M5D96_008719</name>
</gene>
<keyword evidence="4 6" id="KW-0472">Membrane</keyword>
<feature type="transmembrane region" description="Helical" evidence="6">
    <location>
        <begin position="331"/>
        <end position="350"/>
    </location>
</feature>
<keyword evidence="8" id="KW-1185">Reference proteome</keyword>
<feature type="transmembrane region" description="Helical" evidence="6">
    <location>
        <begin position="63"/>
        <end position="81"/>
    </location>
</feature>
<comment type="caution">
    <text evidence="7">The sequence shown here is derived from an EMBL/GenBank/DDBJ whole genome shotgun (WGS) entry which is preliminary data.</text>
</comment>
<feature type="compositionally biased region" description="Basic and acidic residues" evidence="5">
    <location>
        <begin position="1"/>
        <end position="24"/>
    </location>
</feature>
<keyword evidence="3 6" id="KW-1133">Transmembrane helix</keyword>
<feature type="transmembrane region" description="Helical" evidence="6">
    <location>
        <begin position="167"/>
        <end position="186"/>
    </location>
</feature>
<name>A0A9Q0BNY2_9MUSC</name>
<dbReference type="EMBL" id="JAMKOV010000007">
    <property type="protein sequence ID" value="KAI8038811.1"/>
    <property type="molecule type" value="Genomic_DNA"/>
</dbReference>
<dbReference type="SUPFAM" id="SSF103473">
    <property type="entry name" value="MFS general substrate transporter"/>
    <property type="match status" value="1"/>
</dbReference>
<dbReference type="PANTHER" id="PTHR23507">
    <property type="entry name" value="ZGC:174356"/>
    <property type="match status" value="1"/>
</dbReference>
<dbReference type="InterPro" id="IPR036259">
    <property type="entry name" value="MFS_trans_sf"/>
</dbReference>
<reference evidence="7" key="1">
    <citation type="journal article" date="2023" name="Genome Biol. Evol.">
        <title>Long-read-based Genome Assembly of Drosophila gunungcola Reveals Fewer Chemosensory Genes in Flower-breeding Species.</title>
        <authorList>
            <person name="Negi A."/>
            <person name="Liao B.Y."/>
            <person name="Yeh S.D."/>
        </authorList>
    </citation>
    <scope>NUCLEOTIDE SEQUENCE</scope>
    <source>
        <strain evidence="7">Sukarami</strain>
    </source>
</reference>
<feature type="transmembrane region" description="Helical" evidence="6">
    <location>
        <begin position="418"/>
        <end position="440"/>
    </location>
</feature>
<evidence type="ECO:0000256" key="5">
    <source>
        <dbReference type="SAM" id="MobiDB-lite"/>
    </source>
</evidence>
<evidence type="ECO:0000313" key="8">
    <source>
        <dbReference type="Proteomes" id="UP001059596"/>
    </source>
</evidence>
<dbReference type="GO" id="GO:0016020">
    <property type="term" value="C:membrane"/>
    <property type="evidence" value="ECO:0007669"/>
    <property type="project" value="UniProtKB-SubCell"/>
</dbReference>
<proteinExistence type="predicted"/>
<evidence type="ECO:0000256" key="6">
    <source>
        <dbReference type="SAM" id="Phobius"/>
    </source>
</evidence>
<feature type="transmembrane region" description="Helical" evidence="6">
    <location>
        <begin position="381"/>
        <end position="398"/>
    </location>
</feature>
<protein>
    <recommendedName>
        <fullName evidence="9">Proton-coupled folate transporter</fullName>
    </recommendedName>
</protein>
<feature type="transmembrane region" description="Helical" evidence="6">
    <location>
        <begin position="452"/>
        <end position="472"/>
    </location>
</feature>
<feature type="transmembrane region" description="Helical" evidence="6">
    <location>
        <begin position="225"/>
        <end position="246"/>
    </location>
</feature>
<keyword evidence="2 6" id="KW-0812">Transmembrane</keyword>
<dbReference type="InterPro" id="IPR011701">
    <property type="entry name" value="MFS"/>
</dbReference>
<dbReference type="Pfam" id="PF07690">
    <property type="entry name" value="MFS_1"/>
    <property type="match status" value="1"/>
</dbReference>
<evidence type="ECO:0000256" key="1">
    <source>
        <dbReference type="ARBA" id="ARBA00004141"/>
    </source>
</evidence>
<dbReference type="GO" id="GO:0022857">
    <property type="term" value="F:transmembrane transporter activity"/>
    <property type="evidence" value="ECO:0007669"/>
    <property type="project" value="InterPro"/>
</dbReference>
<feature type="region of interest" description="Disordered" evidence="5">
    <location>
        <begin position="1"/>
        <end position="56"/>
    </location>
</feature>
<feature type="transmembrane region" description="Helical" evidence="6">
    <location>
        <begin position="198"/>
        <end position="219"/>
    </location>
</feature>
<evidence type="ECO:0000313" key="7">
    <source>
        <dbReference type="EMBL" id="KAI8038811.1"/>
    </source>
</evidence>
<evidence type="ECO:0000256" key="4">
    <source>
        <dbReference type="ARBA" id="ARBA00023136"/>
    </source>
</evidence>
<dbReference type="Gene3D" id="1.20.1250.20">
    <property type="entry name" value="MFS general substrate transporter like domains"/>
    <property type="match status" value="1"/>
</dbReference>
<feature type="transmembrane region" description="Helical" evidence="6">
    <location>
        <begin position="287"/>
        <end position="311"/>
    </location>
</feature>
<comment type="subcellular location">
    <subcellularLocation>
        <location evidence="1">Membrane</location>
        <topology evidence="1">Multi-pass membrane protein</topology>
    </subcellularLocation>
</comment>
<organism evidence="7 8">
    <name type="scientific">Drosophila gunungcola</name>
    <name type="common">fruit fly</name>
    <dbReference type="NCBI Taxonomy" id="103775"/>
    <lineage>
        <taxon>Eukaryota</taxon>
        <taxon>Metazoa</taxon>
        <taxon>Ecdysozoa</taxon>
        <taxon>Arthropoda</taxon>
        <taxon>Hexapoda</taxon>
        <taxon>Insecta</taxon>
        <taxon>Pterygota</taxon>
        <taxon>Neoptera</taxon>
        <taxon>Endopterygota</taxon>
        <taxon>Diptera</taxon>
        <taxon>Brachycera</taxon>
        <taxon>Muscomorpha</taxon>
        <taxon>Ephydroidea</taxon>
        <taxon>Drosophilidae</taxon>
        <taxon>Drosophila</taxon>
        <taxon>Sophophora</taxon>
    </lineage>
</organism>
<evidence type="ECO:0008006" key="9">
    <source>
        <dbReference type="Google" id="ProtNLM"/>
    </source>
</evidence>
<accession>A0A9Q0BNY2</accession>
<evidence type="ECO:0000256" key="3">
    <source>
        <dbReference type="ARBA" id="ARBA00022989"/>
    </source>
</evidence>
<dbReference type="AlphaFoldDB" id="A0A9Q0BNY2"/>
<dbReference type="PANTHER" id="PTHR23507:SF39">
    <property type="entry name" value="GH23453P-RELATED"/>
    <property type="match status" value="1"/>
</dbReference>